<feature type="transmembrane region" description="Helical" evidence="7">
    <location>
        <begin position="239"/>
        <end position="261"/>
    </location>
</feature>
<dbReference type="Gene3D" id="3.40.50.200">
    <property type="entry name" value="Peptidase S8/S53 domain"/>
    <property type="match status" value="1"/>
</dbReference>
<feature type="domain" description="Peptidase S8/S53" evidence="8">
    <location>
        <begin position="2"/>
        <end position="188"/>
    </location>
</feature>
<sequence>MRGIAPDARILPIKDSDSEDEGTRSYLEAVMYAVDQGAKMINMSFATPGEPRSDDQEAIEYAAERDVLLVAGSGNVGSEIPNHPAVAPGVVAVGAVDRNGKIWEDSSYGEHLMLAAPGVDIQVPTVTSPYGRASGTSNATAYVSGAAALVRAKYPDLTAGQVANRLVKTAKRAGSATEDKADPKYGYGIIQPYEALTADIPAGSKQGPLKTPDGGLYDDEAPKSPDQASGSSSDDDDTLFIAAATIGVFLLVVLGVVLLVVRAKRKKRERQLHGGGHYPGPPSGHYPQPGQGHYGP</sequence>
<reference evidence="9" key="1">
    <citation type="submission" date="2021-06" db="EMBL/GenBank/DDBJ databases">
        <title>Sequencing of actinobacteria type strains.</title>
        <authorList>
            <person name="Nguyen G.-S."/>
            <person name="Wentzel A."/>
        </authorList>
    </citation>
    <scope>NUCLEOTIDE SEQUENCE</scope>
    <source>
        <strain evidence="9">P38-E01</strain>
    </source>
</reference>
<keyword evidence="7" id="KW-1133">Transmembrane helix</keyword>
<comment type="caution">
    <text evidence="5">Lacks conserved residue(s) required for the propagation of feature annotation.</text>
</comment>
<gene>
    <name evidence="9" type="ORF">JGS22_000105</name>
</gene>
<evidence type="ECO:0000313" key="10">
    <source>
        <dbReference type="Proteomes" id="UP000694501"/>
    </source>
</evidence>
<feature type="region of interest" description="Disordered" evidence="6">
    <location>
        <begin position="268"/>
        <end position="296"/>
    </location>
</feature>
<keyword evidence="7" id="KW-0812">Transmembrane</keyword>
<accession>A0A949N2R5</accession>
<evidence type="ECO:0000256" key="4">
    <source>
        <dbReference type="ARBA" id="ARBA00022825"/>
    </source>
</evidence>
<evidence type="ECO:0000256" key="1">
    <source>
        <dbReference type="ARBA" id="ARBA00011073"/>
    </source>
</evidence>
<evidence type="ECO:0000256" key="5">
    <source>
        <dbReference type="PROSITE-ProRule" id="PRU01240"/>
    </source>
</evidence>
<dbReference type="Pfam" id="PF00082">
    <property type="entry name" value="Peptidase_S8"/>
    <property type="match status" value="1"/>
</dbReference>
<dbReference type="PANTHER" id="PTHR43806">
    <property type="entry name" value="PEPTIDASE S8"/>
    <property type="match status" value="1"/>
</dbReference>
<dbReference type="EMBL" id="JAELVF020000001">
    <property type="protein sequence ID" value="MBU7596074.1"/>
    <property type="molecule type" value="Genomic_DNA"/>
</dbReference>
<evidence type="ECO:0000256" key="2">
    <source>
        <dbReference type="ARBA" id="ARBA00022670"/>
    </source>
</evidence>
<feature type="region of interest" description="Disordered" evidence="6">
    <location>
        <begin position="1"/>
        <end position="22"/>
    </location>
</feature>
<dbReference type="PROSITE" id="PS51892">
    <property type="entry name" value="SUBTILASE"/>
    <property type="match status" value="1"/>
</dbReference>
<feature type="region of interest" description="Disordered" evidence="6">
    <location>
        <begin position="200"/>
        <end position="235"/>
    </location>
</feature>
<organism evidence="9 10">
    <name type="scientific">Streptomyces tardus</name>
    <dbReference type="NCBI Taxonomy" id="2780544"/>
    <lineage>
        <taxon>Bacteria</taxon>
        <taxon>Bacillati</taxon>
        <taxon>Actinomycetota</taxon>
        <taxon>Actinomycetes</taxon>
        <taxon>Kitasatosporales</taxon>
        <taxon>Streptomycetaceae</taxon>
        <taxon>Streptomyces</taxon>
    </lineage>
</organism>
<evidence type="ECO:0000256" key="3">
    <source>
        <dbReference type="ARBA" id="ARBA00022801"/>
    </source>
</evidence>
<dbReference type="GO" id="GO:0004252">
    <property type="term" value="F:serine-type endopeptidase activity"/>
    <property type="evidence" value="ECO:0007669"/>
    <property type="project" value="InterPro"/>
</dbReference>
<dbReference type="GO" id="GO:0006508">
    <property type="term" value="P:proteolysis"/>
    <property type="evidence" value="ECO:0007669"/>
    <property type="project" value="UniProtKB-KW"/>
</dbReference>
<evidence type="ECO:0000313" key="9">
    <source>
        <dbReference type="EMBL" id="MBU7596074.1"/>
    </source>
</evidence>
<dbReference type="Proteomes" id="UP000694501">
    <property type="component" value="Unassembled WGS sequence"/>
</dbReference>
<feature type="compositionally biased region" description="Low complexity" evidence="6">
    <location>
        <begin position="285"/>
        <end position="296"/>
    </location>
</feature>
<evidence type="ECO:0000259" key="8">
    <source>
        <dbReference type="Pfam" id="PF00082"/>
    </source>
</evidence>
<dbReference type="SUPFAM" id="SSF52743">
    <property type="entry name" value="Subtilisin-like"/>
    <property type="match status" value="1"/>
</dbReference>
<dbReference type="InterPro" id="IPR036852">
    <property type="entry name" value="Peptidase_S8/S53_dom_sf"/>
</dbReference>
<comment type="caution">
    <text evidence="9">The sequence shown here is derived from an EMBL/GenBank/DDBJ whole genome shotgun (WGS) entry which is preliminary data.</text>
</comment>
<name>A0A949N2R5_9ACTN</name>
<comment type="similarity">
    <text evidence="1 5">Belongs to the peptidase S8 family.</text>
</comment>
<keyword evidence="4" id="KW-0720">Serine protease</keyword>
<dbReference type="AlphaFoldDB" id="A0A949N2R5"/>
<evidence type="ECO:0000256" key="7">
    <source>
        <dbReference type="SAM" id="Phobius"/>
    </source>
</evidence>
<dbReference type="InterPro" id="IPR000209">
    <property type="entry name" value="Peptidase_S8/S53_dom"/>
</dbReference>
<protein>
    <submittedName>
        <fullName evidence="9">S8 family serine peptidase</fullName>
    </submittedName>
</protein>
<keyword evidence="10" id="KW-1185">Reference proteome</keyword>
<dbReference type="InterPro" id="IPR050131">
    <property type="entry name" value="Peptidase_S8_subtilisin-like"/>
</dbReference>
<keyword evidence="2" id="KW-0645">Protease</keyword>
<keyword evidence="3" id="KW-0378">Hydrolase</keyword>
<evidence type="ECO:0000256" key="6">
    <source>
        <dbReference type="SAM" id="MobiDB-lite"/>
    </source>
</evidence>
<proteinExistence type="inferred from homology"/>
<dbReference type="PANTHER" id="PTHR43806:SF11">
    <property type="entry name" value="CEREVISIN-RELATED"/>
    <property type="match status" value="1"/>
</dbReference>
<keyword evidence="7" id="KW-0472">Membrane</keyword>